<organism evidence="1 2">
    <name type="scientific">Virgibacillus salinus</name>
    <dbReference type="NCBI Taxonomy" id="553311"/>
    <lineage>
        <taxon>Bacteria</taxon>
        <taxon>Bacillati</taxon>
        <taxon>Bacillota</taxon>
        <taxon>Bacilli</taxon>
        <taxon>Bacillales</taxon>
        <taxon>Bacillaceae</taxon>
        <taxon>Virgibacillus</taxon>
    </lineage>
</organism>
<sequence length="213" mass="24485">MKYINESIEGYKGKKIPYTLYGKSENSQDLVILLPGAGYTVNSPVFHYSTGIFFNKYKDILEVNYPYNDGFYNNFTRNELYEAVKSDSKLVIDKVLNTNSYTNFYIVGKSIGTIAMSSELKRNCFRDAKTIWLTPILDLDEVFTSMVDSKNKGLCFIGDKDRFYTEERFNKIRTNKNIISKLIPGVNHSLEYDEDITNSIDVLKGIVADIEKF</sequence>
<dbReference type="RefSeq" id="WP_092492811.1">
    <property type="nucleotide sequence ID" value="NZ_FNKD01000002.1"/>
</dbReference>
<protein>
    <recommendedName>
        <fullName evidence="3">Alpha/beta hydrolase</fullName>
    </recommendedName>
</protein>
<reference evidence="1 2" key="1">
    <citation type="submission" date="2016-10" db="EMBL/GenBank/DDBJ databases">
        <authorList>
            <person name="de Groot N.N."/>
        </authorList>
    </citation>
    <scope>NUCLEOTIDE SEQUENCE [LARGE SCALE GENOMIC DNA]</scope>
    <source>
        <strain evidence="1 2">CGMCC 1.10449</strain>
    </source>
</reference>
<dbReference type="SUPFAM" id="SSF53474">
    <property type="entry name" value="alpha/beta-Hydrolases"/>
    <property type="match status" value="1"/>
</dbReference>
<dbReference type="ESTHER" id="9baci-a0a1h1byq2">
    <property type="family name" value="UCP033634"/>
</dbReference>
<dbReference type="AlphaFoldDB" id="A0A1H1BYQ2"/>
<evidence type="ECO:0008006" key="3">
    <source>
        <dbReference type="Google" id="ProtNLM"/>
    </source>
</evidence>
<keyword evidence="2" id="KW-1185">Reference proteome</keyword>
<evidence type="ECO:0000313" key="1">
    <source>
        <dbReference type="EMBL" id="SDQ57072.1"/>
    </source>
</evidence>
<name>A0A1H1BYQ2_9BACI</name>
<accession>A0A1H1BYQ2</accession>
<dbReference type="PIRSF" id="PIRSF033634">
    <property type="entry name" value="UCP033634"/>
    <property type="match status" value="1"/>
</dbReference>
<dbReference type="InterPro" id="IPR029058">
    <property type="entry name" value="AB_hydrolase_fold"/>
</dbReference>
<evidence type="ECO:0000313" key="2">
    <source>
        <dbReference type="Proteomes" id="UP000199444"/>
    </source>
</evidence>
<dbReference type="Proteomes" id="UP000199444">
    <property type="component" value="Unassembled WGS sequence"/>
</dbReference>
<dbReference type="STRING" id="553311.SAMN05216231_1983"/>
<gene>
    <name evidence="1" type="ORF">SAMN05216231_1983</name>
</gene>
<dbReference type="EMBL" id="FNKD01000002">
    <property type="protein sequence ID" value="SDQ57072.1"/>
    <property type="molecule type" value="Genomic_DNA"/>
</dbReference>
<proteinExistence type="predicted"/>
<dbReference type="InterPro" id="IPR017018">
    <property type="entry name" value="UCP033634"/>
</dbReference>